<keyword evidence="5" id="KW-1185">Reference proteome</keyword>
<dbReference type="GO" id="GO:0016787">
    <property type="term" value="F:hydrolase activity"/>
    <property type="evidence" value="ECO:0007669"/>
    <property type="project" value="UniProtKB-UniRule"/>
</dbReference>
<evidence type="ECO:0000259" key="3">
    <source>
        <dbReference type="PROSITE" id="PS51635"/>
    </source>
</evidence>
<evidence type="ECO:0000313" key="4">
    <source>
        <dbReference type="EMBL" id="NEE03419.1"/>
    </source>
</evidence>
<dbReference type="GO" id="GO:0016042">
    <property type="term" value="P:lipid catabolic process"/>
    <property type="evidence" value="ECO:0007669"/>
    <property type="project" value="UniProtKB-UniRule"/>
</dbReference>
<accession>A0A6L9SED2</accession>
<feature type="short sequence motif" description="GXSXG" evidence="2">
    <location>
        <begin position="36"/>
        <end position="40"/>
    </location>
</feature>
<feature type="active site" description="Nucleophile" evidence="2">
    <location>
        <position position="38"/>
    </location>
</feature>
<protein>
    <submittedName>
        <fullName evidence="4">Patatin-like phospholipase family protein</fullName>
    </submittedName>
</protein>
<dbReference type="InterPro" id="IPR052580">
    <property type="entry name" value="Lipid_Hydrolase"/>
</dbReference>
<gene>
    <name evidence="4" type="ORF">G1H10_24945</name>
</gene>
<dbReference type="SUPFAM" id="SSF52151">
    <property type="entry name" value="FabD/lysophospholipase-like"/>
    <property type="match status" value="1"/>
</dbReference>
<reference evidence="4 5" key="1">
    <citation type="submission" date="2020-02" db="EMBL/GenBank/DDBJ databases">
        <authorList>
            <person name="Li X.-J."/>
            <person name="Han X.-M."/>
        </authorList>
    </citation>
    <scope>NUCLEOTIDE SEQUENCE [LARGE SCALE GENOMIC DNA]</scope>
    <source>
        <strain evidence="4 5">CCTCC AB 2017055</strain>
    </source>
</reference>
<dbReference type="InterPro" id="IPR016035">
    <property type="entry name" value="Acyl_Trfase/lysoPLipase"/>
</dbReference>
<dbReference type="Pfam" id="PF01734">
    <property type="entry name" value="Patatin"/>
    <property type="match status" value="1"/>
</dbReference>
<evidence type="ECO:0000256" key="2">
    <source>
        <dbReference type="PROSITE-ProRule" id="PRU01161"/>
    </source>
</evidence>
<dbReference type="PANTHER" id="PTHR46394:SF1">
    <property type="entry name" value="PNPLA DOMAIN-CONTAINING PROTEIN"/>
    <property type="match status" value="1"/>
</dbReference>
<keyword evidence="2" id="KW-0442">Lipid degradation</keyword>
<keyword evidence="2" id="KW-0378">Hydrolase</keyword>
<dbReference type="PROSITE" id="PS51635">
    <property type="entry name" value="PNPLA"/>
    <property type="match status" value="1"/>
</dbReference>
<feature type="domain" description="PNPLA" evidence="3">
    <location>
        <begin position="5"/>
        <end position="210"/>
    </location>
</feature>
<dbReference type="Proteomes" id="UP000475214">
    <property type="component" value="Unassembled WGS sequence"/>
</dbReference>
<dbReference type="PANTHER" id="PTHR46394">
    <property type="entry name" value="ANNEXIN"/>
    <property type="match status" value="1"/>
</dbReference>
<evidence type="ECO:0000313" key="5">
    <source>
        <dbReference type="Proteomes" id="UP000475214"/>
    </source>
</evidence>
<dbReference type="AlphaFoldDB" id="A0A6L9SED2"/>
<keyword evidence="1 2" id="KW-0443">Lipid metabolism</keyword>
<proteinExistence type="predicted"/>
<dbReference type="CDD" id="cd07207">
    <property type="entry name" value="Pat_ExoU_VipD_like"/>
    <property type="match status" value="1"/>
</dbReference>
<organism evidence="4 5">
    <name type="scientific">Phytoactinopolyspora halotolerans</name>
    <dbReference type="NCBI Taxonomy" id="1981512"/>
    <lineage>
        <taxon>Bacteria</taxon>
        <taxon>Bacillati</taxon>
        <taxon>Actinomycetota</taxon>
        <taxon>Actinomycetes</taxon>
        <taxon>Jiangellales</taxon>
        <taxon>Jiangellaceae</taxon>
        <taxon>Phytoactinopolyspora</taxon>
    </lineage>
</organism>
<feature type="active site" description="Proton acceptor" evidence="2">
    <location>
        <position position="197"/>
    </location>
</feature>
<evidence type="ECO:0000256" key="1">
    <source>
        <dbReference type="ARBA" id="ARBA00023098"/>
    </source>
</evidence>
<feature type="short sequence motif" description="DGA/G" evidence="2">
    <location>
        <begin position="197"/>
        <end position="199"/>
    </location>
</feature>
<dbReference type="EMBL" id="JAAGOA010000022">
    <property type="protein sequence ID" value="NEE03419.1"/>
    <property type="molecule type" value="Genomic_DNA"/>
</dbReference>
<comment type="caution">
    <text evidence="4">The sequence shown here is derived from an EMBL/GenBank/DDBJ whole genome shotgun (WGS) entry which is preliminary data.</text>
</comment>
<name>A0A6L9SED2_9ACTN</name>
<dbReference type="InterPro" id="IPR002641">
    <property type="entry name" value="PNPLA_dom"/>
</dbReference>
<sequence length="333" mass="37328">MDADLVLEGGGVKGIALVGAISELEERGYRFHRVAGTSAGAIVGSLVAAGVGAGRLREIMQELDYRRFRDGNLLTRLGIPGQVLSILTTSGIYRGEYARGWLGDLLAEHEVRTFADLRGDDPGTSLPPEEDFRLVVMASDVSQGELRRLPWEYDRYGMKADDVEVADAVRASMSIPYYFRAAKLRDRQLNTDSWLVDGGMLSNFPVAVFDRRDDRTPRWPTFGIKLSVRADAALGQRHRITGTLSMSKAMLDTMTGFYDRIHLERADVLARTMFIDTMKVKATDFDLDRSTQQQLFDNGRRAAESFLDGTDGRPGWNFEEYLERYRLRPTTPA</sequence>
<feature type="short sequence motif" description="GXGXXG" evidence="2">
    <location>
        <begin position="9"/>
        <end position="14"/>
    </location>
</feature>
<dbReference type="Gene3D" id="3.40.1090.10">
    <property type="entry name" value="Cytosolic phospholipase A2 catalytic domain"/>
    <property type="match status" value="2"/>
</dbReference>
<dbReference type="RefSeq" id="WP_163743077.1">
    <property type="nucleotide sequence ID" value="NZ_JAAGOA010000022.1"/>
</dbReference>